<name>A0A9Q1M0J8_9SOLA</name>
<sequence length="196" mass="21846">MQKIDYHEFTEIDSTCNPKNDTSLIDEQLIFGQNEILCFTGAGVQRDTKDSNIDVVTVDVGGSMLHVIQGRRRKRNFIITRRKSCCLYESCLILVLQIWKGCTYIIMASLSGILQIPVVAAFAGAIASVSTDLHEKLRPSKSLDNCEQLNSSSALQEKKTSWVSQISVSKLADLSFVSRIRVPVPNVNVPKSQHQF</sequence>
<accession>A0A9Q1M0J8</accession>
<evidence type="ECO:0000313" key="3">
    <source>
        <dbReference type="Proteomes" id="UP001152561"/>
    </source>
</evidence>
<feature type="transmembrane region" description="Helical" evidence="1">
    <location>
        <begin position="113"/>
        <end position="133"/>
    </location>
</feature>
<dbReference type="Proteomes" id="UP001152561">
    <property type="component" value="Unassembled WGS sequence"/>
</dbReference>
<protein>
    <submittedName>
        <fullName evidence="2">Uncharacterized protein</fullName>
    </submittedName>
</protein>
<proteinExistence type="predicted"/>
<organism evidence="2 3">
    <name type="scientific">Anisodus acutangulus</name>
    <dbReference type="NCBI Taxonomy" id="402998"/>
    <lineage>
        <taxon>Eukaryota</taxon>
        <taxon>Viridiplantae</taxon>
        <taxon>Streptophyta</taxon>
        <taxon>Embryophyta</taxon>
        <taxon>Tracheophyta</taxon>
        <taxon>Spermatophyta</taxon>
        <taxon>Magnoliopsida</taxon>
        <taxon>eudicotyledons</taxon>
        <taxon>Gunneridae</taxon>
        <taxon>Pentapetalae</taxon>
        <taxon>asterids</taxon>
        <taxon>lamiids</taxon>
        <taxon>Solanales</taxon>
        <taxon>Solanaceae</taxon>
        <taxon>Solanoideae</taxon>
        <taxon>Hyoscyameae</taxon>
        <taxon>Anisodus</taxon>
    </lineage>
</organism>
<feature type="transmembrane region" description="Helical" evidence="1">
    <location>
        <begin position="85"/>
        <end position="107"/>
    </location>
</feature>
<reference evidence="3" key="1">
    <citation type="journal article" date="2023" name="Proc. Natl. Acad. Sci. U.S.A.">
        <title>Genomic and structural basis for evolution of tropane alkaloid biosynthesis.</title>
        <authorList>
            <person name="Wanga Y.-J."/>
            <person name="Taina T."/>
            <person name="Yua J.-Y."/>
            <person name="Lia J."/>
            <person name="Xua B."/>
            <person name="Chenc J."/>
            <person name="D'Auriad J.C."/>
            <person name="Huanga J.-P."/>
            <person name="Huanga S.-X."/>
        </authorList>
    </citation>
    <scope>NUCLEOTIDE SEQUENCE [LARGE SCALE GENOMIC DNA]</scope>
    <source>
        <strain evidence="3">cv. KIB-2019</strain>
    </source>
</reference>
<keyword evidence="3" id="KW-1185">Reference proteome</keyword>
<gene>
    <name evidence="2" type="ORF">K7X08_032391</name>
</gene>
<comment type="caution">
    <text evidence="2">The sequence shown here is derived from an EMBL/GenBank/DDBJ whole genome shotgun (WGS) entry which is preliminary data.</text>
</comment>
<keyword evidence="1" id="KW-0472">Membrane</keyword>
<evidence type="ECO:0000313" key="2">
    <source>
        <dbReference type="EMBL" id="KAJ8546514.1"/>
    </source>
</evidence>
<dbReference type="EMBL" id="JAJAGQ010000013">
    <property type="protein sequence ID" value="KAJ8546514.1"/>
    <property type="molecule type" value="Genomic_DNA"/>
</dbReference>
<keyword evidence="1" id="KW-0812">Transmembrane</keyword>
<dbReference type="AlphaFoldDB" id="A0A9Q1M0J8"/>
<keyword evidence="1" id="KW-1133">Transmembrane helix</keyword>
<evidence type="ECO:0000256" key="1">
    <source>
        <dbReference type="SAM" id="Phobius"/>
    </source>
</evidence>